<comment type="similarity">
    <text evidence="1">Belongs to the DSD1 family.</text>
</comment>
<dbReference type="OrthoDB" id="20198at2759"/>
<dbReference type="RefSeq" id="XP_033462243.1">
    <property type="nucleotide sequence ID" value="XM_033606307.1"/>
</dbReference>
<dbReference type="GO" id="GO:0036088">
    <property type="term" value="P:D-serine catabolic process"/>
    <property type="evidence" value="ECO:0007669"/>
    <property type="project" value="TreeGrafter"/>
</dbReference>
<protein>
    <recommendedName>
        <fullName evidence="3">D-serine dehydratase-like domain-containing protein</fullName>
    </recommendedName>
</protein>
<feature type="domain" description="D-serine dehydratase-like" evidence="3">
    <location>
        <begin position="348"/>
        <end position="479"/>
    </location>
</feature>
<dbReference type="PANTHER" id="PTHR28004">
    <property type="entry name" value="ZGC:162816-RELATED"/>
    <property type="match status" value="1"/>
</dbReference>
<evidence type="ECO:0000259" key="3">
    <source>
        <dbReference type="SMART" id="SM01119"/>
    </source>
</evidence>
<evidence type="ECO:0000256" key="2">
    <source>
        <dbReference type="ARBA" id="ARBA00023239"/>
    </source>
</evidence>
<name>A0A6J3MED0_9PEZI</name>
<dbReference type="InterPro" id="IPR029066">
    <property type="entry name" value="PLP-binding_barrel"/>
</dbReference>
<dbReference type="InterPro" id="IPR051466">
    <property type="entry name" value="D-amino_acid_metab_enzyme"/>
</dbReference>
<evidence type="ECO:0000313" key="4">
    <source>
        <dbReference type="Proteomes" id="UP000504637"/>
    </source>
</evidence>
<dbReference type="InterPro" id="IPR001608">
    <property type="entry name" value="Ala_racemase_N"/>
</dbReference>
<proteinExistence type="inferred from homology"/>
<dbReference type="GeneID" id="54364107"/>
<dbReference type="InterPro" id="IPR042208">
    <property type="entry name" value="D-ser_dehydrat-like_sf"/>
</dbReference>
<dbReference type="GO" id="GO:0008721">
    <property type="term" value="F:D-serine ammonia-lyase activity"/>
    <property type="evidence" value="ECO:0007669"/>
    <property type="project" value="TreeGrafter"/>
</dbReference>
<reference evidence="5" key="3">
    <citation type="submission" date="2025-08" db="UniProtKB">
        <authorList>
            <consortium name="RefSeq"/>
        </authorList>
    </citation>
    <scope>IDENTIFICATION</scope>
    <source>
        <strain evidence="5">CBS 342.82</strain>
    </source>
</reference>
<dbReference type="PANTHER" id="PTHR28004:SF2">
    <property type="entry name" value="D-SERINE DEHYDRATASE"/>
    <property type="match status" value="1"/>
</dbReference>
<sequence>MATPSLQASASPSLLRETFVGKTLSEVPAPAVILDAAIVRRNCALMLDATDALGVDFRAHVKTHKAGDDIRIEGNQANTSRPIKLIASTVTEIEHLLPWLQECRSQGREVNVLYGVPVAPSRIARLATLATALGENSIGVFIDHAEQIRAIETALDSERSSMSWPGKVPLHVHIDVGHHREGVTADSAQLKAIANALRASRKCVLGGIYVHLGNCYSVSSPAEALEWMGRELEGLRDGAVKFIELVGDIESVKGQHGRLALSLGATPTTASIQNLLHLPADSVGEDSDDLRAARTYRDLISSTNKDFAVEFHAGVYTTLDMQQLATRARPEFSPSDPKQSLATFANIGIRTMVEVASVYNDRGATTGKQEALIAAGSLALGREPCKSYPGWGVVSPWAGKEHKSAAAEQGNAANIYNPALPEEQREGWIVGRISQEHGILTWEGRSENVRPLALGEKLLIWPNHSCIAGANFGWYLVVDSDKADPDRIEDVWIRCRGW</sequence>
<evidence type="ECO:0000256" key="1">
    <source>
        <dbReference type="ARBA" id="ARBA00005323"/>
    </source>
</evidence>
<reference evidence="5" key="2">
    <citation type="submission" date="2020-04" db="EMBL/GenBank/DDBJ databases">
        <authorList>
            <consortium name="NCBI Genome Project"/>
        </authorList>
    </citation>
    <scope>NUCLEOTIDE SEQUENCE</scope>
    <source>
        <strain evidence="5">CBS 342.82</strain>
    </source>
</reference>
<accession>A0A6J3MED0</accession>
<organism evidence="5">
    <name type="scientific">Dissoconium aciculare CBS 342.82</name>
    <dbReference type="NCBI Taxonomy" id="1314786"/>
    <lineage>
        <taxon>Eukaryota</taxon>
        <taxon>Fungi</taxon>
        <taxon>Dikarya</taxon>
        <taxon>Ascomycota</taxon>
        <taxon>Pezizomycotina</taxon>
        <taxon>Dothideomycetes</taxon>
        <taxon>Dothideomycetidae</taxon>
        <taxon>Mycosphaerellales</taxon>
        <taxon>Dissoconiaceae</taxon>
        <taxon>Dissoconium</taxon>
    </lineage>
</organism>
<dbReference type="InterPro" id="IPR026956">
    <property type="entry name" value="D-ser_dehydrat-like_dom"/>
</dbReference>
<keyword evidence="4" id="KW-1185">Reference proteome</keyword>
<keyword evidence="2" id="KW-0456">Lyase</keyword>
<dbReference type="Gene3D" id="2.40.37.20">
    <property type="entry name" value="D-serine dehydratase-like domain"/>
    <property type="match status" value="1"/>
</dbReference>
<dbReference type="Pfam" id="PF14031">
    <property type="entry name" value="D-ser_dehydrat"/>
    <property type="match status" value="1"/>
</dbReference>
<dbReference type="Gene3D" id="3.20.20.10">
    <property type="entry name" value="Alanine racemase"/>
    <property type="match status" value="1"/>
</dbReference>
<dbReference type="Proteomes" id="UP000504637">
    <property type="component" value="Unplaced"/>
</dbReference>
<dbReference type="AlphaFoldDB" id="A0A6J3MED0"/>
<gene>
    <name evidence="5" type="ORF">K489DRAFT_387253</name>
</gene>
<evidence type="ECO:0000313" key="5">
    <source>
        <dbReference type="RefSeq" id="XP_033462243.1"/>
    </source>
</evidence>
<dbReference type="SMART" id="SM01119">
    <property type="entry name" value="D-ser_dehydrat"/>
    <property type="match status" value="1"/>
</dbReference>
<dbReference type="SUPFAM" id="SSF51419">
    <property type="entry name" value="PLP-binding barrel"/>
    <property type="match status" value="1"/>
</dbReference>
<reference evidence="5" key="1">
    <citation type="submission" date="2020-01" db="EMBL/GenBank/DDBJ databases">
        <authorList>
            <consortium name="DOE Joint Genome Institute"/>
            <person name="Haridas S."/>
            <person name="Albert R."/>
            <person name="Binder M."/>
            <person name="Bloem J."/>
            <person name="Labutti K."/>
            <person name="Salamov A."/>
            <person name="Andreopoulos B."/>
            <person name="Baker S.E."/>
            <person name="Barry K."/>
            <person name="Bills G."/>
            <person name="Bluhm B.H."/>
            <person name="Cannon C."/>
            <person name="Castanera R."/>
            <person name="Culley D.E."/>
            <person name="Daum C."/>
            <person name="Ezra D."/>
            <person name="Gonzalez J.B."/>
            <person name="Henrissat B."/>
            <person name="Kuo A."/>
            <person name="Liang C."/>
            <person name="Lipzen A."/>
            <person name="Lutzoni F."/>
            <person name="Magnuson J."/>
            <person name="Mondo S."/>
            <person name="Nolan M."/>
            <person name="Ohm R."/>
            <person name="Pangilinan J."/>
            <person name="Park H.-J."/>
            <person name="Ramirez L."/>
            <person name="Alfaro M."/>
            <person name="Sun H."/>
            <person name="Tritt A."/>
            <person name="Yoshinaga Y."/>
            <person name="Zwiers L.-H."/>
            <person name="Turgeon B.G."/>
            <person name="Goodwin S.B."/>
            <person name="Spatafora J.W."/>
            <person name="Crous P.W."/>
            <person name="Grigoriev I.V."/>
        </authorList>
    </citation>
    <scope>NUCLEOTIDE SEQUENCE</scope>
    <source>
        <strain evidence="5">CBS 342.82</strain>
    </source>
</reference>
<dbReference type="Pfam" id="PF01168">
    <property type="entry name" value="Ala_racemase_N"/>
    <property type="match status" value="1"/>
</dbReference>